<keyword evidence="10" id="KW-1185">Reference proteome</keyword>
<dbReference type="InterPro" id="IPR032675">
    <property type="entry name" value="LRR_dom_sf"/>
</dbReference>
<evidence type="ECO:0000259" key="5">
    <source>
        <dbReference type="PROSITE" id="PS50021"/>
    </source>
</evidence>
<feature type="region of interest" description="Disordered" evidence="4">
    <location>
        <begin position="1"/>
        <end position="26"/>
    </location>
</feature>
<organism evidence="8 9">
    <name type="scientific">Rotaria magnacalcarata</name>
    <dbReference type="NCBI Taxonomy" id="392030"/>
    <lineage>
        <taxon>Eukaryota</taxon>
        <taxon>Metazoa</taxon>
        <taxon>Spiralia</taxon>
        <taxon>Gnathifera</taxon>
        <taxon>Rotifera</taxon>
        <taxon>Eurotatoria</taxon>
        <taxon>Bdelloidea</taxon>
        <taxon>Philodinida</taxon>
        <taxon>Philodinidae</taxon>
        <taxon>Rotaria</taxon>
    </lineage>
</organism>
<dbReference type="InterPro" id="IPR050216">
    <property type="entry name" value="LRR_domain-containing"/>
</dbReference>
<feature type="coiled-coil region" evidence="3">
    <location>
        <begin position="395"/>
        <end position="422"/>
    </location>
</feature>
<dbReference type="EMBL" id="CAJOBG010003015">
    <property type="protein sequence ID" value="CAF4041242.1"/>
    <property type="molecule type" value="Genomic_DNA"/>
</dbReference>
<dbReference type="PROSITE" id="PS50021">
    <property type="entry name" value="CH"/>
    <property type="match status" value="1"/>
</dbReference>
<sequence>MATVSSILNDSSTSSSTINTHTTKSSQHLSRSLERALDEAAYTCELVLNGRKLREFPNYTYKTTKCDLSDTITADLSRNRFTEFPRVLCSFFSLEYLNLYDNIIKSIPEQIIQIRLLKVLDLSRNQLAYIPPTLCKLSNLEVLIINNNKLVSLPEEIGQLEKLIELDVSSNDLTQLPYQIGTLIFLRTLQIRRNMIIELPTELCNLKLIHFDCSFNRITRLPLNLREMVSLIELNVENNPLESPPASVCTLGLLHVMRFLLVEAMKEEKRRGLLTEHEINSKYRNSFSYQGSRHLQCGTQMKKTVVPSDSGYLTTESSEKTIGDDDSVLSMPNDNSLRSEPTLMLTLADEFSKELARQKADYDKKKCQAYQLKLHLLQQLGETETQRAKTREVARRTHDEKLAKMEKQREDARRKMENSRNIQLFNFSSKQRSWPSSTLNRQLSNVESSISGTIINDNSENYKSYQRSLSVDDSTVDDLLLRKNRAVSVEPTLNRVNNDIKIKNGHNHHYLHHQRSSPNGSIRSNDNTVKVNRQFTSSDTIDESITISQSIVMNQMPNNDRKDDIPYNHFEESRLAKLRYFDNGETDSNRTILSFNSQSKGSSFKNGQNVQSSLDDPAFTMRHHLLHPNEDHLQIEQLKKTIEERLKVTLPDDIGYALNDGVVLCHFINQIRARSVQSIHVPSQAVPKLSSAKCRRNVENFIDASRRIGVPESCLVKLTDIILPNDRLNSKQIQQLGLYRLFLTINYLKLIELNEQEQCKNKLYSTIDKTIANLLIVFLGLTHFLLSRCVDLCTAEDIIEEKHTTIMSFTQELKLPTYEELECPVINVSSPALRAGSFHLAKYCDLQFKEFMLCRQEEQDPRKCIKEGKEVSLCSIDFFRKVRDTCNDTFTTFWTCLDNGPDGEMSFNSCKQEQRAFAQCAKDKMNVERPEPGYFSMVRMHDSKRPIPSDPFRIGSLERHPPKLEVPDPPTIAQADEYPEARIGMKFGHRKPWMFEAKLWD</sequence>
<dbReference type="PROSITE" id="PS51808">
    <property type="entry name" value="CHCH"/>
    <property type="match status" value="1"/>
</dbReference>
<dbReference type="Proteomes" id="UP000663866">
    <property type="component" value="Unassembled WGS sequence"/>
</dbReference>
<dbReference type="InterPro" id="IPR001611">
    <property type="entry name" value="Leu-rich_rpt"/>
</dbReference>
<keyword evidence="2" id="KW-0677">Repeat</keyword>
<evidence type="ECO:0000256" key="1">
    <source>
        <dbReference type="ARBA" id="ARBA00022614"/>
    </source>
</evidence>
<keyword evidence="3" id="KW-0175">Coiled coil</keyword>
<evidence type="ECO:0000256" key="2">
    <source>
        <dbReference type="ARBA" id="ARBA00022737"/>
    </source>
</evidence>
<name>A0A819UP76_9BILA</name>
<evidence type="ECO:0000313" key="6">
    <source>
        <dbReference type="EMBL" id="CAF3841490.1"/>
    </source>
</evidence>
<comment type="caution">
    <text evidence="8">The sequence shown here is derived from an EMBL/GenBank/DDBJ whole genome shotgun (WGS) entry which is preliminary data.</text>
</comment>
<dbReference type="AlphaFoldDB" id="A0A819UP76"/>
<dbReference type="GO" id="GO:0005737">
    <property type="term" value="C:cytoplasm"/>
    <property type="evidence" value="ECO:0007669"/>
    <property type="project" value="TreeGrafter"/>
</dbReference>
<dbReference type="PROSITE" id="PS51450">
    <property type="entry name" value="LRR"/>
    <property type="match status" value="2"/>
</dbReference>
<dbReference type="InterPro" id="IPR001715">
    <property type="entry name" value="CH_dom"/>
</dbReference>
<proteinExistence type="predicted"/>
<dbReference type="PANTHER" id="PTHR48051">
    <property type="match status" value="1"/>
</dbReference>
<keyword evidence="1" id="KW-0433">Leucine-rich repeat</keyword>
<evidence type="ECO:0000313" key="10">
    <source>
        <dbReference type="Proteomes" id="UP000663866"/>
    </source>
</evidence>
<dbReference type="PANTHER" id="PTHR48051:SF21">
    <property type="entry name" value="CALPONIN-HOMOLOGY (CH) DOMAIN-CONTAINING PROTEIN"/>
    <property type="match status" value="1"/>
</dbReference>
<dbReference type="SUPFAM" id="SSF47576">
    <property type="entry name" value="Calponin-homology domain, CH-domain"/>
    <property type="match status" value="1"/>
</dbReference>
<evidence type="ECO:0000256" key="3">
    <source>
        <dbReference type="SAM" id="Coils"/>
    </source>
</evidence>
<protein>
    <recommendedName>
        <fullName evidence="5">Calponin-homology (CH) domain-containing protein</fullName>
    </recommendedName>
</protein>
<feature type="region of interest" description="Disordered" evidence="4">
    <location>
        <begin position="309"/>
        <end position="336"/>
    </location>
</feature>
<dbReference type="InterPro" id="IPR055414">
    <property type="entry name" value="LRR_R13L4/SHOC2-like"/>
</dbReference>
<evidence type="ECO:0000313" key="9">
    <source>
        <dbReference type="Proteomes" id="UP000663842"/>
    </source>
</evidence>
<dbReference type="Proteomes" id="UP000681967">
    <property type="component" value="Unassembled WGS sequence"/>
</dbReference>
<dbReference type="Pfam" id="PF23598">
    <property type="entry name" value="LRR_14"/>
    <property type="match status" value="1"/>
</dbReference>
<dbReference type="Gene3D" id="1.10.418.10">
    <property type="entry name" value="Calponin-like domain"/>
    <property type="match status" value="1"/>
</dbReference>
<dbReference type="EMBL" id="CAJOBH010001202">
    <property type="protein sequence ID" value="CAF3841490.1"/>
    <property type="molecule type" value="Genomic_DNA"/>
</dbReference>
<feature type="domain" description="Calponin-homology (CH)" evidence="5">
    <location>
        <begin position="628"/>
        <end position="741"/>
    </location>
</feature>
<evidence type="ECO:0000313" key="7">
    <source>
        <dbReference type="EMBL" id="CAF4041242.1"/>
    </source>
</evidence>
<dbReference type="SMART" id="SM00364">
    <property type="entry name" value="LRR_BAC"/>
    <property type="match status" value="5"/>
</dbReference>
<dbReference type="InterPro" id="IPR036872">
    <property type="entry name" value="CH_dom_sf"/>
</dbReference>
<reference evidence="8" key="1">
    <citation type="submission" date="2021-02" db="EMBL/GenBank/DDBJ databases">
        <authorList>
            <person name="Nowell W R."/>
        </authorList>
    </citation>
    <scope>NUCLEOTIDE SEQUENCE</scope>
</reference>
<dbReference type="Proteomes" id="UP000663842">
    <property type="component" value="Unassembled WGS sequence"/>
</dbReference>
<gene>
    <name evidence="6" type="ORF">BYL167_LOCUS5309</name>
    <name evidence="7" type="ORF">OVN521_LOCUS17402</name>
    <name evidence="8" type="ORF">UXM345_LOCUS21230</name>
</gene>
<dbReference type="InterPro" id="IPR003591">
    <property type="entry name" value="Leu-rich_rpt_typical-subtyp"/>
</dbReference>
<dbReference type="SMART" id="SM00369">
    <property type="entry name" value="LRR_TYP"/>
    <property type="match status" value="6"/>
</dbReference>
<dbReference type="Gene3D" id="3.80.10.10">
    <property type="entry name" value="Ribonuclease Inhibitor"/>
    <property type="match status" value="1"/>
</dbReference>
<dbReference type="SUPFAM" id="SSF52058">
    <property type="entry name" value="L domain-like"/>
    <property type="match status" value="1"/>
</dbReference>
<accession>A0A819UP76</accession>
<dbReference type="SMART" id="SM00033">
    <property type="entry name" value="CH"/>
    <property type="match status" value="1"/>
</dbReference>
<dbReference type="EMBL" id="CAJOBF010003286">
    <property type="protein sequence ID" value="CAF4083624.1"/>
    <property type="molecule type" value="Genomic_DNA"/>
</dbReference>
<dbReference type="Pfam" id="PF00307">
    <property type="entry name" value="CH"/>
    <property type="match status" value="1"/>
</dbReference>
<evidence type="ECO:0000313" key="8">
    <source>
        <dbReference type="EMBL" id="CAF4083624.1"/>
    </source>
</evidence>
<evidence type="ECO:0000256" key="4">
    <source>
        <dbReference type="SAM" id="MobiDB-lite"/>
    </source>
</evidence>